<dbReference type="GO" id="GO:0009279">
    <property type="term" value="C:cell outer membrane"/>
    <property type="evidence" value="ECO:0007669"/>
    <property type="project" value="UniProtKB-SubCell"/>
</dbReference>
<dbReference type="GO" id="GO:0015483">
    <property type="term" value="F:long-chain fatty acid transporting porin activity"/>
    <property type="evidence" value="ECO:0007669"/>
    <property type="project" value="TreeGrafter"/>
</dbReference>
<sequence length="452" mass="47022">MPTASKHRPSTKHRPSVISLRTSSRSLACGSLHTAALLISIAGPTWLWPIAAHATNGYFSHGYGAKGLGQAGVGIAWGQDALAAATNPANTALVGDRVDAGASVFLPRRSARIVGNAFGPDESYGGNGRKTFLIPEFGITRQLSDQWGVGIAAYGNGGMNTDYDRNPYGRFGAQGRAGVNLEQLFITPSVGWRPTPQHSFGVGLNVAYQRFSAKGIGIFSGFSSAPQQVSDQGTDSSLGAGLRLGWTGTVAPGVTLGATWASKIRGKFDDYRGLFADGGRFDVPENYGIGIAWRPNGAWTLGADLQRIRYSRVAAVGNPLAPLLRGVPLGAAGGPGFGWRDVNVVKLAVAYQVSPALTLRGGISHATQPVPSSETFLNVLAPGVVQDHLTLGATWKTASGLEVTGYAAHAFGRTVRGNGSIPPGSPPAGFGGGNADVRLKETLFGVSVGWIF</sequence>
<name>F0Q2S2_PARA1</name>
<dbReference type="PROSITE" id="PS00626">
    <property type="entry name" value="RCC1_2"/>
    <property type="match status" value="1"/>
</dbReference>
<comment type="subcellular location">
    <subcellularLocation>
        <location evidence="1">Cell outer membrane</location>
        <topology evidence="1">Multi-pass membrane protein</topology>
    </subcellularLocation>
</comment>
<dbReference type="KEGG" id="aaa:Acav_0258"/>
<evidence type="ECO:0000256" key="7">
    <source>
        <dbReference type="ARBA" id="ARBA00023237"/>
    </source>
</evidence>
<keyword evidence="9" id="KW-1185">Reference proteome</keyword>
<dbReference type="EMBL" id="CP002521">
    <property type="protein sequence ID" value="ADX44181.1"/>
    <property type="molecule type" value="Genomic_DNA"/>
</dbReference>
<keyword evidence="4" id="KW-0812">Transmembrane</keyword>
<protein>
    <submittedName>
        <fullName evidence="8">Membrane protein involved in aromatic hydrocarbon degradation</fullName>
    </submittedName>
</protein>
<dbReference type="AlphaFoldDB" id="F0Q2S2"/>
<evidence type="ECO:0000313" key="9">
    <source>
        <dbReference type="Proteomes" id="UP000002482"/>
    </source>
</evidence>
<evidence type="ECO:0000256" key="5">
    <source>
        <dbReference type="ARBA" id="ARBA00022729"/>
    </source>
</evidence>
<proteinExistence type="inferred from homology"/>
<dbReference type="SUPFAM" id="SSF56935">
    <property type="entry name" value="Porins"/>
    <property type="match status" value="1"/>
</dbReference>
<dbReference type="PANTHER" id="PTHR35093">
    <property type="entry name" value="OUTER MEMBRANE PROTEIN NMB0088-RELATED"/>
    <property type="match status" value="1"/>
</dbReference>
<reference evidence="8" key="1">
    <citation type="submission" date="2011-02" db="EMBL/GenBank/DDBJ databases">
        <title>Complete sequence of Acidovorax avenae subsp. avenae ATCC 19860.</title>
        <authorList>
            <consortium name="US DOE Joint Genome Institute"/>
            <person name="Lucas S."/>
            <person name="Copeland A."/>
            <person name="Lapidus A."/>
            <person name="Cheng J.-F."/>
            <person name="Goodwin L."/>
            <person name="Pitluck S."/>
            <person name="Chertkov O."/>
            <person name="Held B."/>
            <person name="Detter J.C."/>
            <person name="Han C."/>
            <person name="Tapia R."/>
            <person name="Land M."/>
            <person name="Hauser L."/>
            <person name="Kyrpides N."/>
            <person name="Ivanova N."/>
            <person name="Ovchinnikova G."/>
            <person name="Pagani I."/>
            <person name="Gordon S."/>
            <person name="Woyke T."/>
        </authorList>
    </citation>
    <scope>NUCLEOTIDE SEQUENCE</scope>
    <source>
        <strain evidence="8">ATCC 19860</strain>
    </source>
</reference>
<dbReference type="InterPro" id="IPR000408">
    <property type="entry name" value="Reg_chr_condens"/>
</dbReference>
<dbReference type="PANTHER" id="PTHR35093:SF8">
    <property type="entry name" value="OUTER MEMBRANE PROTEIN NMB0088-RELATED"/>
    <property type="match status" value="1"/>
</dbReference>
<keyword evidence="6" id="KW-0472">Membrane</keyword>
<keyword evidence="3" id="KW-1134">Transmembrane beta strand</keyword>
<accession>F0Q2S2</accession>
<gene>
    <name evidence="8" type="ordered locus">Acav_0258</name>
</gene>
<evidence type="ECO:0000256" key="4">
    <source>
        <dbReference type="ARBA" id="ARBA00022692"/>
    </source>
</evidence>
<keyword evidence="7" id="KW-0998">Cell outer membrane</keyword>
<dbReference type="GeneID" id="34239085"/>
<dbReference type="Pfam" id="PF03349">
    <property type="entry name" value="Toluene_X"/>
    <property type="match status" value="1"/>
</dbReference>
<comment type="similarity">
    <text evidence="2">Belongs to the OmpP1/FadL family.</text>
</comment>
<dbReference type="Proteomes" id="UP000002482">
    <property type="component" value="Chromosome"/>
</dbReference>
<evidence type="ECO:0000313" key="8">
    <source>
        <dbReference type="EMBL" id="ADX44181.1"/>
    </source>
</evidence>
<organism evidence="8 9">
    <name type="scientific">Paracidovorax avenae (strain ATCC 19860 / DSM 7227 / CCUG 15838 / JCM 20985 / LMG 2117 / NCPPB 1011)</name>
    <name type="common">Acidovorax avenae</name>
    <dbReference type="NCBI Taxonomy" id="643561"/>
    <lineage>
        <taxon>Bacteria</taxon>
        <taxon>Pseudomonadati</taxon>
        <taxon>Pseudomonadota</taxon>
        <taxon>Betaproteobacteria</taxon>
        <taxon>Burkholderiales</taxon>
        <taxon>Comamonadaceae</taxon>
        <taxon>Paracidovorax</taxon>
    </lineage>
</organism>
<dbReference type="HOGENOM" id="CLU_035981_1_0_4"/>
<evidence type="ECO:0000256" key="3">
    <source>
        <dbReference type="ARBA" id="ARBA00022452"/>
    </source>
</evidence>
<dbReference type="Gene3D" id="2.40.160.60">
    <property type="entry name" value="Outer membrane protein transport protein (OMPP1/FadL/TodX)"/>
    <property type="match status" value="1"/>
</dbReference>
<evidence type="ECO:0000256" key="6">
    <source>
        <dbReference type="ARBA" id="ARBA00023136"/>
    </source>
</evidence>
<evidence type="ECO:0000256" key="1">
    <source>
        <dbReference type="ARBA" id="ARBA00004571"/>
    </source>
</evidence>
<dbReference type="InterPro" id="IPR005017">
    <property type="entry name" value="OMPP1/FadL/TodX"/>
</dbReference>
<dbReference type="RefSeq" id="WP_013592768.1">
    <property type="nucleotide sequence ID" value="NC_015138.1"/>
</dbReference>
<evidence type="ECO:0000256" key="2">
    <source>
        <dbReference type="ARBA" id="ARBA00008163"/>
    </source>
</evidence>
<dbReference type="OrthoDB" id="19849at2"/>
<keyword evidence="5" id="KW-0732">Signal</keyword>